<accession>A0A8H7UE95</accession>
<dbReference type="OrthoDB" id="5946976at2759"/>
<reference evidence="3" key="1">
    <citation type="submission" date="2020-12" db="EMBL/GenBank/DDBJ databases">
        <title>Metabolic potential, ecology and presence of endohyphal bacteria is reflected in genomic diversity of Mucoromycotina.</title>
        <authorList>
            <person name="Muszewska A."/>
            <person name="Okrasinska A."/>
            <person name="Steczkiewicz K."/>
            <person name="Drgas O."/>
            <person name="Orlowska M."/>
            <person name="Perlinska-Lenart U."/>
            <person name="Aleksandrzak-Piekarczyk T."/>
            <person name="Szatraj K."/>
            <person name="Zielenkiewicz U."/>
            <person name="Pilsyk S."/>
            <person name="Malc E."/>
            <person name="Mieczkowski P."/>
            <person name="Kruszewska J.S."/>
            <person name="Biernat P."/>
            <person name="Pawlowska J."/>
        </authorList>
    </citation>
    <scope>NUCLEOTIDE SEQUENCE</scope>
    <source>
        <strain evidence="3">WA0000067209</strain>
    </source>
</reference>
<keyword evidence="4" id="KW-1185">Reference proteome</keyword>
<keyword evidence="1" id="KW-0472">Membrane</keyword>
<dbReference type="Gene3D" id="3.40.710.10">
    <property type="entry name" value="DD-peptidase/beta-lactamase superfamily"/>
    <property type="match status" value="1"/>
</dbReference>
<dbReference type="AlphaFoldDB" id="A0A8H7UE95"/>
<feature type="non-terminal residue" evidence="3">
    <location>
        <position position="1"/>
    </location>
</feature>
<name>A0A8H7UE95_MORIS</name>
<dbReference type="EMBL" id="JAEPQZ010000006">
    <property type="protein sequence ID" value="KAG2179750.1"/>
    <property type="molecule type" value="Genomic_DNA"/>
</dbReference>
<keyword evidence="1" id="KW-0812">Transmembrane</keyword>
<keyword evidence="1" id="KW-1133">Transmembrane helix</keyword>
<feature type="domain" description="Beta-lactamase-related" evidence="2">
    <location>
        <begin position="73"/>
        <end position="443"/>
    </location>
</feature>
<evidence type="ECO:0000256" key="1">
    <source>
        <dbReference type="SAM" id="Phobius"/>
    </source>
</evidence>
<dbReference type="PANTHER" id="PTHR43319">
    <property type="entry name" value="BETA-LACTAMASE-RELATED"/>
    <property type="match status" value="1"/>
</dbReference>
<evidence type="ECO:0000259" key="2">
    <source>
        <dbReference type="Pfam" id="PF00144"/>
    </source>
</evidence>
<dbReference type="InterPro" id="IPR001466">
    <property type="entry name" value="Beta-lactam-related"/>
</dbReference>
<dbReference type="InterPro" id="IPR012338">
    <property type="entry name" value="Beta-lactam/transpept-like"/>
</dbReference>
<feature type="transmembrane region" description="Helical" evidence="1">
    <location>
        <begin position="15"/>
        <end position="32"/>
    </location>
</feature>
<comment type="caution">
    <text evidence="3">The sequence shown here is derived from an EMBL/GenBank/DDBJ whole genome shotgun (WGS) entry which is preliminary data.</text>
</comment>
<gene>
    <name evidence="3" type="ORF">INT43_003533</name>
</gene>
<protein>
    <recommendedName>
        <fullName evidence="2">Beta-lactamase-related domain-containing protein</fullName>
    </recommendedName>
</protein>
<proteinExistence type="predicted"/>
<sequence>FSSAISTTYSFLPTSMARAGVYLLPIIAWLIFKILDKNDFTPYPCTLLNLKCPMPIASGFVVPDYAKLKSLFEDNFAKGDDVGATVAVYVDGELKVNLAGGYSDRESGKPYTTDTLQKVFSCTKVMTSIIVARLVAQGRLSYSEKVSTYWPEFAQGNKHDVTIKDLMEHSGGVSWIDEPVSIDHFKDMDSFAEFLAKQPHNFNGNKTRAYHAHTRGWYLNEIVRRVDPQHRTIGQIVSQEINEPYGVEWYYNPESSLDDRISKPYHTSFFRLIKRWSTPKWLYTVAEPLPEVFTMINDKTTPMYKSLITTGADKRDIIRQQELIVRRYESPSTNGHTNARSVGCNFLHIIAKIASIMANRGQPTAADEPALLPEQTYELATTVDLFEFDVVLRQSVPLTIGGFGQFEVANTTFTGWVGAGGSGFWWNEELKIGFGYCMNSFRWTLGLDRRALKLIETVIEVVKKEKGL</sequence>
<dbReference type="SUPFAM" id="SSF56601">
    <property type="entry name" value="beta-lactamase/transpeptidase-like"/>
    <property type="match status" value="1"/>
</dbReference>
<organism evidence="3 4">
    <name type="scientific">Mortierella isabellina</name>
    <name type="common">Filamentous fungus</name>
    <name type="synonym">Umbelopsis isabellina</name>
    <dbReference type="NCBI Taxonomy" id="91625"/>
    <lineage>
        <taxon>Eukaryota</taxon>
        <taxon>Fungi</taxon>
        <taxon>Fungi incertae sedis</taxon>
        <taxon>Mucoromycota</taxon>
        <taxon>Mucoromycotina</taxon>
        <taxon>Umbelopsidomycetes</taxon>
        <taxon>Umbelopsidales</taxon>
        <taxon>Umbelopsidaceae</taxon>
        <taxon>Umbelopsis</taxon>
    </lineage>
</organism>
<dbReference type="Pfam" id="PF00144">
    <property type="entry name" value="Beta-lactamase"/>
    <property type="match status" value="1"/>
</dbReference>
<evidence type="ECO:0000313" key="3">
    <source>
        <dbReference type="EMBL" id="KAG2179750.1"/>
    </source>
</evidence>
<evidence type="ECO:0000313" key="4">
    <source>
        <dbReference type="Proteomes" id="UP000654370"/>
    </source>
</evidence>
<dbReference type="PANTHER" id="PTHR43319:SF3">
    <property type="entry name" value="BETA-LACTAMASE-RELATED DOMAIN-CONTAINING PROTEIN"/>
    <property type="match status" value="1"/>
</dbReference>
<dbReference type="InterPro" id="IPR052907">
    <property type="entry name" value="Beta-lactamase/esterase"/>
</dbReference>
<dbReference type="Proteomes" id="UP000654370">
    <property type="component" value="Unassembled WGS sequence"/>
</dbReference>